<proteinExistence type="predicted"/>
<sequence>MDICFYNLNHIGDIYFSSLFINIICKLNKQYKFYYYFINGDIFFKNITNIQRLYPIEDSYLGTLINGSPPEKHLNNNVLEFLLTNKMESIGAKNIQVNGKNILFINTWCASEYLKYRDYDILNAIEAYKNLILLLQLHHNVSLSFEINKPLELIEHINEENSIYKKNNYIIENDSIFIFNFKPRSLIFDLHSLNNIILNLSKSKKIILSSYDTLFDNNINIKFIDKDYNIYPTPNCMNLLNIWEIAIKCDKILILPTGSSWTFLHKLNVIKQNQIFILNNTHYANLLNVNINFLLGETKNLIKVTM</sequence>
<accession>A0A6C0H4E1</accession>
<reference evidence="1" key="1">
    <citation type="journal article" date="2020" name="Nature">
        <title>Giant virus diversity and host interactions through global metagenomics.</title>
        <authorList>
            <person name="Schulz F."/>
            <person name="Roux S."/>
            <person name="Paez-Espino D."/>
            <person name="Jungbluth S."/>
            <person name="Walsh D.A."/>
            <person name="Denef V.J."/>
            <person name="McMahon K.D."/>
            <person name="Konstantinidis K.T."/>
            <person name="Eloe-Fadrosh E.A."/>
            <person name="Kyrpides N.C."/>
            <person name="Woyke T."/>
        </authorList>
    </citation>
    <scope>NUCLEOTIDE SEQUENCE</scope>
    <source>
        <strain evidence="1">GVMAG-M-3300023179-63</strain>
    </source>
</reference>
<dbReference type="EMBL" id="MN739866">
    <property type="protein sequence ID" value="QHT75277.1"/>
    <property type="molecule type" value="Genomic_DNA"/>
</dbReference>
<dbReference type="AlphaFoldDB" id="A0A6C0H4E1"/>
<organism evidence="1">
    <name type="scientific">viral metagenome</name>
    <dbReference type="NCBI Taxonomy" id="1070528"/>
    <lineage>
        <taxon>unclassified sequences</taxon>
        <taxon>metagenomes</taxon>
        <taxon>organismal metagenomes</taxon>
    </lineage>
</organism>
<evidence type="ECO:0000313" key="1">
    <source>
        <dbReference type="EMBL" id="QHT75277.1"/>
    </source>
</evidence>
<name>A0A6C0H4E1_9ZZZZ</name>
<protein>
    <recommendedName>
        <fullName evidence="2">Glycosyltransferase</fullName>
    </recommendedName>
</protein>
<evidence type="ECO:0008006" key="2">
    <source>
        <dbReference type="Google" id="ProtNLM"/>
    </source>
</evidence>